<feature type="region of interest" description="Disordered" evidence="1">
    <location>
        <begin position="42"/>
        <end position="139"/>
    </location>
</feature>
<evidence type="ECO:0000256" key="1">
    <source>
        <dbReference type="SAM" id="MobiDB-lite"/>
    </source>
</evidence>
<sequence length="495" mass="55960">MFDHFDPEHFLIVYSPIAFLSIITRNFALIREMSLQDDLYLSTSSDEIEDDNESEEEEDDDDDYDDNGDSVNDKDDDDDVEFDPDKTNSTVLLTHVPRKGTYVSRIAHDESDSRGCSKSVISDTDSGSQTSSVSQSNEHRWRMSLRHQRKRFRHNNFDHHVRTTSPQMVVLSQPMNVLGALANEERTAMEVAEITLTQGSLAMSEPDREALLTFYREIKTIISAYLSLVHIQRTLNNYNTNSINYPEGMVKKILSIIRQIPRHEMSMEKYNVVCRDALFLYYTIITRMTGPKHSKRLRTPYWQFYFCGVLAMLVNDVPVASDLTVSGKETSLVQFASAVGNPAYQTAVHDISSVYNSSYSVYKALGLSRSQLTDANMVLAILSARNTHLSDRKPRTMAQSALLYRNPDLIDRMRASGLVQDESSLGSTSRAVAAQLRVAGVSNQTLDDASHFLHGSYNQEGVTLRCFGSGQRDLKTVAASVLVTEDLRRRIRTTW</sequence>
<accession>A0A9C7C8G0</accession>
<name>A0A9C7C8G0_9VIRU</name>
<dbReference type="EMBL" id="LC738875">
    <property type="protein sequence ID" value="BDT62474.1"/>
    <property type="molecule type" value="Genomic_DNA"/>
</dbReference>
<proteinExistence type="predicted"/>
<feature type="compositionally biased region" description="Basic and acidic residues" evidence="1">
    <location>
        <begin position="106"/>
        <end position="115"/>
    </location>
</feature>
<protein>
    <submittedName>
        <fullName evidence="2">Wsv282-like protein</fullName>
    </submittedName>
</protein>
<organism evidence="2">
    <name type="scientific">Melicertus latisulcatus pemonivirus</name>
    <dbReference type="NCBI Taxonomy" id="2984278"/>
    <lineage>
        <taxon>Viruses</taxon>
        <taxon>Viruses incertae sedis</taxon>
        <taxon>Naldaviricetes</taxon>
        <taxon>Nimaviridae</taxon>
    </lineage>
</organism>
<reference evidence="2" key="1">
    <citation type="submission" date="2022-10" db="EMBL/GenBank/DDBJ databases">
        <title>Genome sequences of endogenous nimaviruses in decapod crustaceans.</title>
        <authorList>
            <person name="Kawato S."/>
            <person name="Nozaki R."/>
            <person name="Kondo H."/>
            <person name="Hirono I."/>
        </authorList>
    </citation>
    <scope>NUCLEOTIDE SEQUENCE</scope>
    <source>
        <strain evidence="2">Okinawa2016</strain>
    </source>
</reference>
<feature type="compositionally biased region" description="Acidic residues" evidence="1">
    <location>
        <begin position="46"/>
        <end position="82"/>
    </location>
</feature>
<feature type="compositionally biased region" description="Low complexity" evidence="1">
    <location>
        <begin position="122"/>
        <end position="136"/>
    </location>
</feature>
<evidence type="ECO:0000313" key="2">
    <source>
        <dbReference type="EMBL" id="BDT62474.1"/>
    </source>
</evidence>